<proteinExistence type="predicted"/>
<sequence length="232" mass="26877">MDYQSDFEKWKERIEARPLAEVKLPNQPIDEVTASAETLAIEAIKDKDEFTKAGMDITIIEDIPSLSGAVRYCQAEWMSEYLARQDAQKEWLEKSPFAYQQHDELLHNFKFAYRNDPDILTKVMRINNGNGHVDMVQDLIELAVLGEKNPKPLREIGYKTTGLKDIKTLSHNMAELLASSNGSTNDSSKVKLLRDKAFTLLSERVSIIREYGRYLFWKDNSRREKYYNNYKG</sequence>
<dbReference type="KEGG" id="mbas:ALGA_4313"/>
<dbReference type="EMBL" id="AP018042">
    <property type="protein sequence ID" value="BAX82603.1"/>
    <property type="molecule type" value="Genomic_DNA"/>
</dbReference>
<protein>
    <submittedName>
        <fullName evidence="1">Uncharacterized protein</fullName>
    </submittedName>
</protein>
<keyword evidence="2" id="KW-1185">Reference proteome</keyword>
<gene>
    <name evidence="1" type="ORF">ALGA_4313</name>
</gene>
<organism evidence="1 2">
    <name type="scientific">Labilibaculum antarcticum</name>
    <dbReference type="NCBI Taxonomy" id="1717717"/>
    <lineage>
        <taxon>Bacteria</taxon>
        <taxon>Pseudomonadati</taxon>
        <taxon>Bacteroidota</taxon>
        <taxon>Bacteroidia</taxon>
        <taxon>Marinilabiliales</taxon>
        <taxon>Marinifilaceae</taxon>
        <taxon>Labilibaculum</taxon>
    </lineage>
</organism>
<dbReference type="AlphaFoldDB" id="A0A1Y1CRI2"/>
<dbReference type="RefSeq" id="WP_096433052.1">
    <property type="nucleotide sequence ID" value="NZ_AP018042.1"/>
</dbReference>
<reference evidence="1 2" key="1">
    <citation type="journal article" date="2018" name="Mar. Genomics">
        <title>Complete genome sequence of Marinifilaceae bacterium strain SPP2, isolated from the Antarctic marine sediment.</title>
        <authorList>
            <person name="Watanabe M."/>
            <person name="Kojima H."/>
            <person name="Fukui M."/>
        </authorList>
    </citation>
    <scope>NUCLEOTIDE SEQUENCE [LARGE SCALE GENOMIC DNA]</scope>
    <source>
        <strain evidence="1 2">SPP2</strain>
    </source>
</reference>
<dbReference type="OrthoDB" id="1115578at2"/>
<name>A0A1Y1CRI2_9BACT</name>
<evidence type="ECO:0000313" key="2">
    <source>
        <dbReference type="Proteomes" id="UP000218267"/>
    </source>
</evidence>
<accession>A0A1Y1CRI2</accession>
<reference evidence="2" key="2">
    <citation type="journal article" date="2020" name="Antonie Van Leeuwenhoek">
        <title>Labilibaculum antarcticum sp. nov., a novel facultative anaerobic, psychrotorelant bacterium isolated from marine sediment of Antarctica.</title>
        <authorList>
            <person name="Watanabe M."/>
            <person name="Kojima H."/>
            <person name="Fukui M."/>
        </authorList>
    </citation>
    <scope>NUCLEOTIDE SEQUENCE [LARGE SCALE GENOMIC DNA]</scope>
    <source>
        <strain evidence="2">SPP2</strain>
    </source>
</reference>
<evidence type="ECO:0000313" key="1">
    <source>
        <dbReference type="EMBL" id="BAX82603.1"/>
    </source>
</evidence>
<dbReference type="Proteomes" id="UP000218267">
    <property type="component" value="Chromosome"/>
</dbReference>